<reference evidence="6 7" key="1">
    <citation type="submission" date="2016-05" db="EMBL/GenBank/DDBJ databases">
        <title>Complete Genome and Methylome Analysis of Psychrotrophic Bacterial Isolates from Antarctic Lake Untersee.</title>
        <authorList>
            <person name="Fomenkov A."/>
            <person name="Akimov V.N."/>
            <person name="Vasilyeva L.V."/>
            <person name="Andersen D."/>
            <person name="Vincze T."/>
            <person name="Roberts R.J."/>
        </authorList>
    </citation>
    <scope>NUCLEOTIDE SEQUENCE [LARGE SCALE GENOMIC DNA]</scope>
    <source>
        <strain evidence="6 7">U14-5</strain>
    </source>
</reference>
<dbReference type="PANTHER" id="PTHR46796">
    <property type="entry name" value="HTH-TYPE TRANSCRIPTIONAL ACTIVATOR RHAS-RELATED"/>
    <property type="match status" value="1"/>
</dbReference>
<dbReference type="InterPro" id="IPR020449">
    <property type="entry name" value="Tscrpt_reg_AraC-type_HTH"/>
</dbReference>
<dbReference type="PRINTS" id="PR00032">
    <property type="entry name" value="HTHARAC"/>
</dbReference>
<evidence type="ECO:0000256" key="4">
    <source>
        <dbReference type="ARBA" id="ARBA00023163"/>
    </source>
</evidence>
<dbReference type="GO" id="GO:0003700">
    <property type="term" value="F:DNA-binding transcription factor activity"/>
    <property type="evidence" value="ECO:0007669"/>
    <property type="project" value="InterPro"/>
</dbReference>
<gene>
    <name evidence="6" type="ORF">RGI145_18285</name>
</gene>
<dbReference type="InterPro" id="IPR009057">
    <property type="entry name" value="Homeodomain-like_sf"/>
</dbReference>
<dbReference type="SMART" id="SM00342">
    <property type="entry name" value="HTH_ARAC"/>
    <property type="match status" value="1"/>
</dbReference>
<dbReference type="Pfam" id="PF12833">
    <property type="entry name" value="HTH_18"/>
    <property type="match status" value="1"/>
</dbReference>
<sequence>MGAKTPDIERFALYGERLEGSEVRFLHLEMIHERSGAHGWTIAPHAHSGLHQILLVEVGGGHMRAEATRSGIEPAALVVVPAGVVHAFDFRPQTDGWVMTVADALVAEVTRGDPSVAALLRHPACLCDLPGPARRALSETFTELSREFRWSAPARSLAIEAGLLRLLVLCVRQAIERSEVQGTTRSADDGLLDRFRALVEEDFRSAAPVAAYAAKLHVTEDRLLAACRRRLGDTPKALIQRRVMLEAQRYLLYTGLSVSEIGAELGFEDPAYFSRFFHRHAGRSPSAFRTAQMPEI</sequence>
<dbReference type="InterPro" id="IPR014710">
    <property type="entry name" value="RmlC-like_jellyroll"/>
</dbReference>
<protein>
    <recommendedName>
        <fullName evidence="5">HTH araC/xylS-type domain-containing protein</fullName>
    </recommendedName>
</protein>
<dbReference type="AlphaFoldDB" id="A0A1L7AIX7"/>
<evidence type="ECO:0000313" key="6">
    <source>
        <dbReference type="EMBL" id="APT58766.1"/>
    </source>
</evidence>
<dbReference type="SUPFAM" id="SSF46689">
    <property type="entry name" value="Homeodomain-like"/>
    <property type="match status" value="1"/>
</dbReference>
<name>A0A1L7AIX7_9PROT</name>
<accession>A0A1L7AIX7</accession>
<dbReference type="InterPro" id="IPR037923">
    <property type="entry name" value="HTH-like"/>
</dbReference>
<dbReference type="PANTHER" id="PTHR46796:SF13">
    <property type="entry name" value="HTH-TYPE TRANSCRIPTIONAL ACTIVATOR RHAS"/>
    <property type="match status" value="1"/>
</dbReference>
<dbReference type="Proteomes" id="UP000185494">
    <property type="component" value="Chromosome 1"/>
</dbReference>
<dbReference type="Gene3D" id="2.60.120.10">
    <property type="entry name" value="Jelly Rolls"/>
    <property type="match status" value="1"/>
</dbReference>
<dbReference type="InterPro" id="IPR047264">
    <property type="entry name" value="Cupin_HpaA-like_N"/>
</dbReference>
<dbReference type="InterPro" id="IPR018060">
    <property type="entry name" value="HTH_AraC"/>
</dbReference>
<organism evidence="6 7">
    <name type="scientific">Roseomonas gilardii</name>
    <dbReference type="NCBI Taxonomy" id="257708"/>
    <lineage>
        <taxon>Bacteria</taxon>
        <taxon>Pseudomonadati</taxon>
        <taxon>Pseudomonadota</taxon>
        <taxon>Alphaproteobacteria</taxon>
        <taxon>Acetobacterales</taxon>
        <taxon>Roseomonadaceae</taxon>
        <taxon>Roseomonas</taxon>
    </lineage>
</organism>
<dbReference type="SUPFAM" id="SSF51215">
    <property type="entry name" value="Regulatory protein AraC"/>
    <property type="match status" value="1"/>
</dbReference>
<dbReference type="PROSITE" id="PS01124">
    <property type="entry name" value="HTH_ARAC_FAMILY_2"/>
    <property type="match status" value="1"/>
</dbReference>
<dbReference type="STRING" id="257708.RGI145_18285"/>
<keyword evidence="2" id="KW-0805">Transcription regulation</keyword>
<evidence type="ECO:0000256" key="1">
    <source>
        <dbReference type="ARBA" id="ARBA00022490"/>
    </source>
</evidence>
<evidence type="ECO:0000256" key="2">
    <source>
        <dbReference type="ARBA" id="ARBA00023015"/>
    </source>
</evidence>
<dbReference type="InterPro" id="IPR050204">
    <property type="entry name" value="AraC_XylS_family_regulators"/>
</dbReference>
<evidence type="ECO:0000259" key="5">
    <source>
        <dbReference type="PROSITE" id="PS01124"/>
    </source>
</evidence>
<evidence type="ECO:0000313" key="7">
    <source>
        <dbReference type="Proteomes" id="UP000185494"/>
    </source>
</evidence>
<keyword evidence="3" id="KW-0238">DNA-binding</keyword>
<dbReference type="EMBL" id="CP015583">
    <property type="protein sequence ID" value="APT58766.1"/>
    <property type="molecule type" value="Genomic_DNA"/>
</dbReference>
<dbReference type="RefSeq" id="WP_075799519.1">
    <property type="nucleotide sequence ID" value="NZ_CP015583.1"/>
</dbReference>
<dbReference type="KEGG" id="rgi:RGI145_18285"/>
<proteinExistence type="predicted"/>
<feature type="domain" description="HTH araC/xylS-type" evidence="5">
    <location>
        <begin position="193"/>
        <end position="291"/>
    </location>
</feature>
<dbReference type="GO" id="GO:0043565">
    <property type="term" value="F:sequence-specific DNA binding"/>
    <property type="evidence" value="ECO:0007669"/>
    <property type="project" value="InterPro"/>
</dbReference>
<keyword evidence="4" id="KW-0804">Transcription</keyword>
<evidence type="ECO:0000256" key="3">
    <source>
        <dbReference type="ARBA" id="ARBA00023125"/>
    </source>
</evidence>
<dbReference type="Gene3D" id="1.10.10.60">
    <property type="entry name" value="Homeodomain-like"/>
    <property type="match status" value="1"/>
</dbReference>
<dbReference type="CDD" id="cd06999">
    <property type="entry name" value="cupin_HpaA-like_N"/>
    <property type="match status" value="1"/>
</dbReference>
<keyword evidence="1" id="KW-0963">Cytoplasm</keyword>